<evidence type="ECO:0000256" key="1">
    <source>
        <dbReference type="SAM" id="Phobius"/>
    </source>
</evidence>
<feature type="transmembrane region" description="Helical" evidence="1">
    <location>
        <begin position="148"/>
        <end position="170"/>
    </location>
</feature>
<feature type="transmembrane region" description="Helical" evidence="1">
    <location>
        <begin position="190"/>
        <end position="212"/>
    </location>
</feature>
<feature type="transmembrane region" description="Helical" evidence="1">
    <location>
        <begin position="9"/>
        <end position="27"/>
    </location>
</feature>
<feature type="transmembrane region" description="Helical" evidence="1">
    <location>
        <begin position="233"/>
        <end position="252"/>
    </location>
</feature>
<comment type="caution">
    <text evidence="2">The sequence shown here is derived from an EMBL/GenBank/DDBJ whole genome shotgun (WGS) entry which is preliminary data.</text>
</comment>
<organism evidence="2 3">
    <name type="scientific">Alishewanella tabrizica</name>
    <dbReference type="NCBI Taxonomy" id="671278"/>
    <lineage>
        <taxon>Bacteria</taxon>
        <taxon>Pseudomonadati</taxon>
        <taxon>Pseudomonadota</taxon>
        <taxon>Gammaproteobacteria</taxon>
        <taxon>Alteromonadales</taxon>
        <taxon>Alteromonadaceae</taxon>
        <taxon>Alishewanella</taxon>
    </lineage>
</organism>
<dbReference type="Pfam" id="PF15461">
    <property type="entry name" value="BCD"/>
    <property type="match status" value="1"/>
</dbReference>
<evidence type="ECO:0000313" key="3">
    <source>
        <dbReference type="Proteomes" id="UP000634667"/>
    </source>
</evidence>
<dbReference type="Proteomes" id="UP000634667">
    <property type="component" value="Unassembled WGS sequence"/>
</dbReference>
<evidence type="ECO:0000313" key="2">
    <source>
        <dbReference type="EMBL" id="GGW51881.1"/>
    </source>
</evidence>
<feature type="transmembrane region" description="Helical" evidence="1">
    <location>
        <begin position="114"/>
        <end position="136"/>
    </location>
</feature>
<accession>A0ABQ2WEH6</accession>
<gene>
    <name evidence="2" type="ORF">GCM10008111_04710</name>
</gene>
<keyword evidence="1" id="KW-1133">Transmembrane helix</keyword>
<dbReference type="InterPro" id="IPR022270">
    <property type="entry name" value="Blh_diox"/>
</dbReference>
<name>A0ABQ2WEH6_9ALTE</name>
<keyword evidence="1" id="KW-0812">Transmembrane</keyword>
<evidence type="ECO:0008006" key="4">
    <source>
        <dbReference type="Google" id="ProtNLM"/>
    </source>
</evidence>
<feature type="transmembrane region" description="Helical" evidence="1">
    <location>
        <begin position="33"/>
        <end position="55"/>
    </location>
</feature>
<keyword evidence="3" id="KW-1185">Reference proteome</keyword>
<dbReference type="NCBIfam" id="TIGR03753">
    <property type="entry name" value="blh_monoox"/>
    <property type="match status" value="1"/>
</dbReference>
<keyword evidence="1" id="KW-0472">Membrane</keyword>
<reference evidence="3" key="1">
    <citation type="journal article" date="2019" name="Int. J. Syst. Evol. Microbiol.">
        <title>The Global Catalogue of Microorganisms (GCM) 10K type strain sequencing project: providing services to taxonomists for standard genome sequencing and annotation.</title>
        <authorList>
            <consortium name="The Broad Institute Genomics Platform"/>
            <consortium name="The Broad Institute Genome Sequencing Center for Infectious Disease"/>
            <person name="Wu L."/>
            <person name="Ma J."/>
        </authorList>
    </citation>
    <scope>NUCLEOTIDE SEQUENCE [LARGE SCALE GENOMIC DNA]</scope>
    <source>
        <strain evidence="3">KCTC 23723</strain>
    </source>
</reference>
<protein>
    <recommendedName>
        <fullName evidence="4">Beta-carotene 15,15'-dioxygenase</fullName>
    </recommendedName>
</protein>
<proteinExistence type="predicted"/>
<dbReference type="EMBL" id="BMYR01000002">
    <property type="protein sequence ID" value="GGW51881.1"/>
    <property type="molecule type" value="Genomic_DNA"/>
</dbReference>
<dbReference type="RefSeq" id="WP_189480126.1">
    <property type="nucleotide sequence ID" value="NZ_BMYR01000002.1"/>
</dbReference>
<feature type="transmembrane region" description="Helical" evidence="1">
    <location>
        <begin position="264"/>
        <end position="283"/>
    </location>
</feature>
<sequence length="294" mass="32202">MFSARISKVYCSIVIVVSIAMLAGISITSSLALLSLGVAVTVMGLPHGALDFTIAKMLGYCANKTKTSIFILTYSGIAAGAVLFWLWLPAYALTVFLLISAHHFSSDWEQLLPYSARFSLAVILLCAPSLLYAAILQHIFVMLMLSPAAALIVIKGMQTATLISIGILVVNLALKLHDIKWQSVWESMEICVLLVSSLLLTPLLHFALYFCLLHSTKHFSHTTLTLKLTLYRAVWLSLPFVIATLLAAALIAQIKTTPFITADILQYVFIGLFGLTVSHMLLIETWQAVKTSTR</sequence>
<feature type="transmembrane region" description="Helical" evidence="1">
    <location>
        <begin position="67"/>
        <end position="88"/>
    </location>
</feature>